<evidence type="ECO:0000313" key="2">
    <source>
        <dbReference type="Proteomes" id="UP001054902"/>
    </source>
</evidence>
<protein>
    <submittedName>
        <fullName evidence="1">Uncharacterized protein</fullName>
    </submittedName>
</protein>
<dbReference type="EMBL" id="BLLK01000056">
    <property type="protein sequence ID" value="GFH56803.1"/>
    <property type="molecule type" value="Genomic_DNA"/>
</dbReference>
<gene>
    <name evidence="1" type="ORF">CTEN210_13279</name>
</gene>
<organism evidence="1 2">
    <name type="scientific">Chaetoceros tenuissimus</name>
    <dbReference type="NCBI Taxonomy" id="426638"/>
    <lineage>
        <taxon>Eukaryota</taxon>
        <taxon>Sar</taxon>
        <taxon>Stramenopiles</taxon>
        <taxon>Ochrophyta</taxon>
        <taxon>Bacillariophyta</taxon>
        <taxon>Coscinodiscophyceae</taxon>
        <taxon>Chaetocerotophycidae</taxon>
        <taxon>Chaetocerotales</taxon>
        <taxon>Chaetocerotaceae</taxon>
        <taxon>Chaetoceros</taxon>
    </lineage>
</organism>
<keyword evidence="2" id="KW-1185">Reference proteome</keyword>
<proteinExistence type="predicted"/>
<dbReference type="AlphaFoldDB" id="A0AAD3D331"/>
<reference evidence="1 2" key="1">
    <citation type="journal article" date="2021" name="Sci. Rep.">
        <title>The genome of the diatom Chaetoceros tenuissimus carries an ancient integrated fragment of an extant virus.</title>
        <authorList>
            <person name="Hongo Y."/>
            <person name="Kimura K."/>
            <person name="Takaki Y."/>
            <person name="Yoshida Y."/>
            <person name="Baba S."/>
            <person name="Kobayashi G."/>
            <person name="Nagasaki K."/>
            <person name="Hano T."/>
            <person name="Tomaru Y."/>
        </authorList>
    </citation>
    <scope>NUCLEOTIDE SEQUENCE [LARGE SCALE GENOMIC DNA]</scope>
    <source>
        <strain evidence="1 2">NIES-3715</strain>
    </source>
</reference>
<comment type="caution">
    <text evidence="1">The sequence shown here is derived from an EMBL/GenBank/DDBJ whole genome shotgun (WGS) entry which is preliminary data.</text>
</comment>
<accession>A0AAD3D331</accession>
<name>A0AAD3D331_9STRA</name>
<dbReference type="Proteomes" id="UP001054902">
    <property type="component" value="Unassembled WGS sequence"/>
</dbReference>
<sequence>MSIRKAFISYNENHKSLVSKIEETIIPLQEKGLWDDDEFFNDMSILLETKSRFENIVTDDSVSHIVANALFRLADSKPDVDVVKRVIQAFPYSLNYRDSKGRHPIEFCCVSPDDHIDLSSLKYLLTFALEGIKHNVGGDDMRGGLLLSYKNMNILQQFCVCGEHPHEEESVINVMKDLRAHELLKKEDIADQGMLLFASFHPHSTLRFKFLADWDPEALVKKGYGDLPFLHAVIHYYKASGEAEVSRKLAQFGFKQSLKYSLKYYKDLLFQKDDEGQTAFDRALKDFGEKDTMTLVKEVFPESDKFPLLHQVIMHQPEHFNLFASYFPWMCHLRDEYGRTVTQAMLSHGRGLLNKNPMIWTSLQTDQMEEKDPQTTLRPFAAVATGEDCDLNLSYQLLRKHPSVMEVILEQREKNRDLNMEQIEVKGKRKRIGTVSIRQKKICNSPEAS</sequence>
<evidence type="ECO:0000313" key="1">
    <source>
        <dbReference type="EMBL" id="GFH56803.1"/>
    </source>
</evidence>